<name>A0AAV9INA1_9RHOD</name>
<evidence type="ECO:0000313" key="5">
    <source>
        <dbReference type="Proteomes" id="UP001300502"/>
    </source>
</evidence>
<dbReference type="AlphaFoldDB" id="A0AAV9INA1"/>
<dbReference type="GO" id="GO:0019843">
    <property type="term" value="F:rRNA binding"/>
    <property type="evidence" value="ECO:0007669"/>
    <property type="project" value="InterPro"/>
</dbReference>
<accession>A0AAV9INA1</accession>
<dbReference type="InterPro" id="IPR051092">
    <property type="entry name" value="FYVE_RhoGEF_PH"/>
</dbReference>
<protein>
    <recommendedName>
        <fullName evidence="2">30S ribosomal protein S6, chloroplastic</fullName>
    </recommendedName>
</protein>
<dbReference type="InterPro" id="IPR000529">
    <property type="entry name" value="Ribosomal_bS6"/>
</dbReference>
<comment type="similarity">
    <text evidence="1">Belongs to the bacterial ribosomal protein bS6 family.</text>
</comment>
<feature type="domain" description="DH" evidence="3">
    <location>
        <begin position="152"/>
        <end position="315"/>
    </location>
</feature>
<dbReference type="InterPro" id="IPR035899">
    <property type="entry name" value="DBL_dom_sf"/>
</dbReference>
<dbReference type="Proteomes" id="UP001300502">
    <property type="component" value="Unassembled WGS sequence"/>
</dbReference>
<comment type="caution">
    <text evidence="4">The sequence shown here is derived from an EMBL/GenBank/DDBJ whole genome shotgun (WGS) entry which is preliminary data.</text>
</comment>
<evidence type="ECO:0000313" key="4">
    <source>
        <dbReference type="EMBL" id="KAK4528744.1"/>
    </source>
</evidence>
<evidence type="ECO:0000259" key="3">
    <source>
        <dbReference type="PROSITE" id="PS50010"/>
    </source>
</evidence>
<dbReference type="GO" id="GO:0005737">
    <property type="term" value="C:cytoplasm"/>
    <property type="evidence" value="ECO:0007669"/>
    <property type="project" value="TreeGrafter"/>
</dbReference>
<dbReference type="SUPFAM" id="SSF48065">
    <property type="entry name" value="DBL homology domain (DH-domain)"/>
    <property type="match status" value="1"/>
</dbReference>
<dbReference type="EMBL" id="JANCYU010000069">
    <property type="protein sequence ID" value="KAK4528744.1"/>
    <property type="molecule type" value="Genomic_DNA"/>
</dbReference>
<dbReference type="Gene3D" id="1.20.900.10">
    <property type="entry name" value="Dbl homology (DH) domain"/>
    <property type="match status" value="1"/>
</dbReference>
<dbReference type="InterPro" id="IPR014717">
    <property type="entry name" value="Transl_elong_EF1B/ribsomal_bS6"/>
</dbReference>
<dbReference type="GO" id="GO:0006412">
    <property type="term" value="P:translation"/>
    <property type="evidence" value="ECO:0007669"/>
    <property type="project" value="InterPro"/>
</dbReference>
<evidence type="ECO:0000256" key="2">
    <source>
        <dbReference type="ARBA" id="ARBA00035537"/>
    </source>
</evidence>
<proteinExistence type="inferred from homology"/>
<dbReference type="GO" id="GO:0005840">
    <property type="term" value="C:ribosome"/>
    <property type="evidence" value="ECO:0007669"/>
    <property type="project" value="InterPro"/>
</dbReference>
<dbReference type="InterPro" id="IPR000219">
    <property type="entry name" value="DH_dom"/>
</dbReference>
<dbReference type="PANTHER" id="PTHR12673:SF159">
    <property type="entry name" value="LD03170P"/>
    <property type="match status" value="1"/>
</dbReference>
<dbReference type="Pfam" id="PF01250">
    <property type="entry name" value="Ribosomal_S6"/>
    <property type="match status" value="1"/>
</dbReference>
<dbReference type="CDD" id="cd15465">
    <property type="entry name" value="bS6_mito"/>
    <property type="match status" value="1"/>
</dbReference>
<evidence type="ECO:0000256" key="1">
    <source>
        <dbReference type="ARBA" id="ARBA00009512"/>
    </source>
</evidence>
<dbReference type="GO" id="GO:0003735">
    <property type="term" value="F:structural constituent of ribosome"/>
    <property type="evidence" value="ECO:0007669"/>
    <property type="project" value="InterPro"/>
</dbReference>
<keyword evidence="5" id="KW-1185">Reference proteome</keyword>
<dbReference type="PROSITE" id="PS50010">
    <property type="entry name" value="DH_2"/>
    <property type="match status" value="1"/>
</dbReference>
<dbReference type="Pfam" id="PF00621">
    <property type="entry name" value="RhoGEF"/>
    <property type="match status" value="1"/>
</dbReference>
<dbReference type="SMART" id="SM00325">
    <property type="entry name" value="RhoGEF"/>
    <property type="match status" value="1"/>
</dbReference>
<dbReference type="SUPFAM" id="SSF54995">
    <property type="entry name" value="Ribosomal protein S6"/>
    <property type="match status" value="1"/>
</dbReference>
<dbReference type="InterPro" id="IPR011993">
    <property type="entry name" value="PH-like_dom_sf"/>
</dbReference>
<gene>
    <name evidence="4" type="ORF">GAYE_SCF64G6690</name>
</gene>
<organism evidence="4 5">
    <name type="scientific">Galdieria yellowstonensis</name>
    <dbReference type="NCBI Taxonomy" id="3028027"/>
    <lineage>
        <taxon>Eukaryota</taxon>
        <taxon>Rhodophyta</taxon>
        <taxon>Bangiophyceae</taxon>
        <taxon>Galdieriales</taxon>
        <taxon>Galdieriaceae</taxon>
        <taxon>Galdieria</taxon>
    </lineage>
</organism>
<dbReference type="Gene3D" id="3.30.70.60">
    <property type="match status" value="1"/>
</dbReference>
<dbReference type="SUPFAM" id="SSF50729">
    <property type="entry name" value="PH domain-like"/>
    <property type="match status" value="1"/>
</dbReference>
<dbReference type="Gene3D" id="2.30.29.30">
    <property type="entry name" value="Pleckstrin-homology domain (PH domain)/Phosphotyrosine-binding domain (PTB)"/>
    <property type="match status" value="1"/>
</dbReference>
<dbReference type="InterPro" id="IPR035980">
    <property type="entry name" value="Ribosomal_bS6_sf"/>
</dbReference>
<sequence length="674" mass="79235">MQVTLNLFVTGYHPEVVICSINNLFVDCNDDDDDDDISPSTLPNSLYRNEYFLQIFFWQTGECYQLSLSKVSFVFQKFWVSEPSILLRIESPKNDIRQHLLRVSSSISEMETESLVYLQSIQDDEYCTEDDLYEFYKYLLKAQAAELSIPMRSIMGMEELVRTEEAYVKDLNTFVDVFVVPFEEAIHVKLLPNDLLADVLPSVFQDWIQLTSLHMEFLQSLYWNMLEQVQTRQQFIGALIANRLCVEWKQPYIDYISNYDIRNKRLCCLREKDAVLNDFIRRCEASPKCQGLCFTSFLIKPVQRVTKYDLLLREIETGCNCPYQEARLAIRELLSTIEQRITPIIHLETRDIQFREHGKTVSLQVPGRLLLMEGWLNYQDPSTSDSRPYYFFLFSDIFLCCCRGKTISRALYKLSKSKEIFNIVWQEEIHSAISLHRVSCSSHTNAGCVSFQVFFDSKNRKTFHTTLVAFYQWQTAFQEACQFHRKQLSHVLQEMPFYELFCLFRTDLPRNELFQAVKKTAERLMDAEGVITNIDPLASRELAYDIVRKGVRYESAHFIQYRVFAPANSIYDLVLKLKYDPSILRFKFLRRRLEDAVDHSNPFEKILPRRNLPRTDPAFSLERFLQDLHEKEPLGYRYASRETFGETDQLSYEEAPNEGIIDDILRTLEKNPKP</sequence>
<dbReference type="PANTHER" id="PTHR12673">
    <property type="entry name" value="FACIOGENITAL DYSPLASIA PROTEIN"/>
    <property type="match status" value="1"/>
</dbReference>
<dbReference type="GO" id="GO:0005085">
    <property type="term" value="F:guanyl-nucleotide exchange factor activity"/>
    <property type="evidence" value="ECO:0007669"/>
    <property type="project" value="InterPro"/>
</dbReference>
<reference evidence="4 5" key="1">
    <citation type="submission" date="2022-07" db="EMBL/GenBank/DDBJ databases">
        <title>Genome-wide signatures of adaptation to extreme environments.</title>
        <authorList>
            <person name="Cho C.H."/>
            <person name="Yoon H.S."/>
        </authorList>
    </citation>
    <scope>NUCLEOTIDE SEQUENCE [LARGE SCALE GENOMIC DNA]</scope>
    <source>
        <strain evidence="4 5">108.79 E11</strain>
    </source>
</reference>